<reference evidence="2" key="1">
    <citation type="submission" date="2019-01" db="EMBL/GenBank/DDBJ databases">
        <title>Draft genome sequences of three monokaryotic isolates of the white-rot basidiomycete fungus Dichomitus squalens.</title>
        <authorList>
            <consortium name="DOE Joint Genome Institute"/>
            <person name="Lopez S.C."/>
            <person name="Andreopoulos B."/>
            <person name="Pangilinan J."/>
            <person name="Lipzen A."/>
            <person name="Riley R."/>
            <person name="Ahrendt S."/>
            <person name="Ng V."/>
            <person name="Barry K."/>
            <person name="Daum C."/>
            <person name="Grigoriev I.V."/>
            <person name="Hilden K.S."/>
            <person name="Makela M.R."/>
            <person name="de Vries R.P."/>
        </authorList>
    </citation>
    <scope>NUCLEOTIDE SEQUENCE [LARGE SCALE GENOMIC DNA]</scope>
    <source>
        <strain evidence="2">OM18370.1</strain>
    </source>
</reference>
<gene>
    <name evidence="2" type="ORF">BD311DRAFT_531127</name>
</gene>
<dbReference type="EMBL" id="ML143470">
    <property type="protein sequence ID" value="TBU24906.1"/>
    <property type="molecule type" value="Genomic_DNA"/>
</dbReference>
<feature type="signal peptide" evidence="1">
    <location>
        <begin position="1"/>
        <end position="17"/>
    </location>
</feature>
<evidence type="ECO:0000256" key="1">
    <source>
        <dbReference type="SAM" id="SignalP"/>
    </source>
</evidence>
<protein>
    <submittedName>
        <fullName evidence="2">Uncharacterized protein</fullName>
    </submittedName>
</protein>
<feature type="chain" id="PRO_5020956198" evidence="1">
    <location>
        <begin position="18"/>
        <end position="241"/>
    </location>
</feature>
<dbReference type="Proteomes" id="UP000292957">
    <property type="component" value="Unassembled WGS sequence"/>
</dbReference>
<sequence length="241" mass="24377">MMHLNFILAALVAGASAVPIDTTSLTSLTTSIHANPAELRSVNSPSSVLNTVTAPQVITSVPAAAATSAKSVPSSIWQHHERRILNFDSVRLPKTSVGAVPLPPFGNGDKTIAVRAVTDPVGSITTVTVPLPTATPPNAHIPRAGVHVTIRADAAAGGSVSAADVEAGCEGEVNAELHARTVGLSRTAAVVPRPHTTVTLNSIKVRHDTIPTGTANVVDAAPKITGAAAAAVHASARLSAV</sequence>
<accession>A0A4Q9MGC5</accession>
<keyword evidence="1" id="KW-0732">Signal</keyword>
<proteinExistence type="predicted"/>
<organism evidence="2">
    <name type="scientific">Dichomitus squalens</name>
    <dbReference type="NCBI Taxonomy" id="114155"/>
    <lineage>
        <taxon>Eukaryota</taxon>
        <taxon>Fungi</taxon>
        <taxon>Dikarya</taxon>
        <taxon>Basidiomycota</taxon>
        <taxon>Agaricomycotina</taxon>
        <taxon>Agaricomycetes</taxon>
        <taxon>Polyporales</taxon>
        <taxon>Polyporaceae</taxon>
        <taxon>Dichomitus</taxon>
    </lineage>
</organism>
<evidence type="ECO:0000313" key="2">
    <source>
        <dbReference type="EMBL" id="TBU24906.1"/>
    </source>
</evidence>
<dbReference type="AlphaFoldDB" id="A0A4Q9MGC5"/>
<name>A0A4Q9MGC5_9APHY</name>